<dbReference type="FunFam" id="1.10.600.10:FF:000001">
    <property type="entry name" value="Geranylgeranyl diphosphate synthase"/>
    <property type="match status" value="1"/>
</dbReference>
<evidence type="ECO:0000256" key="3">
    <source>
        <dbReference type="ARBA" id="ARBA00012439"/>
    </source>
</evidence>
<dbReference type="GO" id="GO:0046872">
    <property type="term" value="F:metal ion binding"/>
    <property type="evidence" value="ECO:0007669"/>
    <property type="project" value="UniProtKB-KW"/>
</dbReference>
<sequence length="288" mass="31550">MDEQIVKDKRAFEVYLAERMESIEAPDTLKQAMSYSLLADGKKMRPLFAIATARTLGLEIETVFPLAMAIEMIHTYSLIHDDLPAMDDDDLRRGRPTNHIVYGEAMAILAGDALLTQSFEVLLDTPAEAEIKLELVRMLSIAAGSNGMIAGQVLDVEGEGKALLETDLTIMHQKKTGCLLVAPIVGAATIAGVSTDNYQLLKRFGECIGLAFQIQDDILDVRSTSEVLGKSASDAENDKSTYVSILGMEASQQRFNDLITEAMEILEGLAYPATYLRLLVDSMVSRQK</sequence>
<dbReference type="PANTHER" id="PTHR43281:SF1">
    <property type="entry name" value="FARNESYL DIPHOSPHATE SYNTHASE"/>
    <property type="match status" value="1"/>
</dbReference>
<dbReference type="CDD" id="cd00685">
    <property type="entry name" value="Trans_IPPS_HT"/>
    <property type="match status" value="1"/>
</dbReference>
<dbReference type="SFLD" id="SFLDG01017">
    <property type="entry name" value="Polyprenyl_Transferase_Like"/>
    <property type="match status" value="1"/>
</dbReference>
<organism evidence="13 14">
    <name type="scientific">Culicoidibacter larvae</name>
    <dbReference type="NCBI Taxonomy" id="2579976"/>
    <lineage>
        <taxon>Bacteria</taxon>
        <taxon>Bacillati</taxon>
        <taxon>Bacillota</taxon>
        <taxon>Culicoidibacteria</taxon>
        <taxon>Culicoidibacterales</taxon>
        <taxon>Culicoidibacteraceae</taxon>
        <taxon>Culicoidibacter</taxon>
    </lineage>
</organism>
<dbReference type="GO" id="GO:0004337">
    <property type="term" value="F:(2E,6E)-farnesyl diphosphate synthase activity"/>
    <property type="evidence" value="ECO:0007669"/>
    <property type="project" value="UniProtKB-EC"/>
</dbReference>
<gene>
    <name evidence="13" type="ORF">FEZ08_05790</name>
</gene>
<dbReference type="InterPro" id="IPR053378">
    <property type="entry name" value="Prenyl_diphosphate_synthase"/>
</dbReference>
<comment type="caution">
    <text evidence="13">The sequence shown here is derived from an EMBL/GenBank/DDBJ whole genome shotgun (WGS) entry which is preliminary data.</text>
</comment>
<comment type="cofactor">
    <cofactor evidence="1">
        <name>Mg(2+)</name>
        <dbReference type="ChEBI" id="CHEBI:18420"/>
    </cofactor>
</comment>
<evidence type="ECO:0000256" key="8">
    <source>
        <dbReference type="ARBA" id="ARBA00023229"/>
    </source>
</evidence>
<accession>A0A5R8QEJ8</accession>
<evidence type="ECO:0000256" key="4">
    <source>
        <dbReference type="ARBA" id="ARBA00015100"/>
    </source>
</evidence>
<evidence type="ECO:0000256" key="6">
    <source>
        <dbReference type="ARBA" id="ARBA00022723"/>
    </source>
</evidence>
<dbReference type="InterPro" id="IPR033749">
    <property type="entry name" value="Polyprenyl_synt_CS"/>
</dbReference>
<comment type="similarity">
    <text evidence="2 12">Belongs to the FPP/GGPP synthase family.</text>
</comment>
<comment type="catalytic activity">
    <reaction evidence="11">
        <text>isopentenyl diphosphate + (2E)-geranyl diphosphate = (2E,6E)-farnesyl diphosphate + diphosphate</text>
        <dbReference type="Rhea" id="RHEA:19361"/>
        <dbReference type="ChEBI" id="CHEBI:33019"/>
        <dbReference type="ChEBI" id="CHEBI:58057"/>
        <dbReference type="ChEBI" id="CHEBI:128769"/>
        <dbReference type="ChEBI" id="CHEBI:175763"/>
        <dbReference type="EC" id="2.5.1.10"/>
    </reaction>
</comment>
<dbReference type="InterPro" id="IPR008949">
    <property type="entry name" value="Isoprenoid_synthase_dom_sf"/>
</dbReference>
<dbReference type="EMBL" id="VBWP01000004">
    <property type="protein sequence ID" value="TLG74217.1"/>
    <property type="molecule type" value="Genomic_DNA"/>
</dbReference>
<reference evidence="13 14" key="1">
    <citation type="submission" date="2019-05" db="EMBL/GenBank/DDBJ databases">
        <title>Culicoidintestinum kansasii gen. nov., sp. nov. from the gastrointestinal tract of the biting midge, Culicoides sonorensis.</title>
        <authorList>
            <person name="Neupane S."/>
            <person name="Ghosh A."/>
            <person name="Gunther S."/>
            <person name="Martin K."/>
            <person name="Zurek L."/>
        </authorList>
    </citation>
    <scope>NUCLEOTIDE SEQUENCE [LARGE SCALE GENOMIC DNA]</scope>
    <source>
        <strain evidence="13 14">CS-1</strain>
    </source>
</reference>
<dbReference type="FunCoup" id="A0A5R8QEJ8">
    <property type="interactions" value="270"/>
</dbReference>
<dbReference type="Proteomes" id="UP000306912">
    <property type="component" value="Unassembled WGS sequence"/>
</dbReference>
<dbReference type="InParanoid" id="A0A5R8QEJ8"/>
<dbReference type="PROSITE" id="PS00444">
    <property type="entry name" value="POLYPRENYL_SYNTHASE_2"/>
    <property type="match status" value="1"/>
</dbReference>
<dbReference type="PROSITE" id="PS00723">
    <property type="entry name" value="POLYPRENYL_SYNTHASE_1"/>
    <property type="match status" value="1"/>
</dbReference>
<keyword evidence="6" id="KW-0479">Metal-binding</keyword>
<dbReference type="InterPro" id="IPR000092">
    <property type="entry name" value="Polyprenyl_synt"/>
</dbReference>
<evidence type="ECO:0000256" key="12">
    <source>
        <dbReference type="RuleBase" id="RU004466"/>
    </source>
</evidence>
<dbReference type="GO" id="GO:0005737">
    <property type="term" value="C:cytoplasm"/>
    <property type="evidence" value="ECO:0007669"/>
    <property type="project" value="UniProtKB-ARBA"/>
</dbReference>
<protein>
    <recommendedName>
        <fullName evidence="4">Farnesyl diphosphate synthase</fullName>
        <ecNumber evidence="3">2.5.1.10</ecNumber>
    </recommendedName>
    <alternativeName>
        <fullName evidence="10">(2E,6E)-farnesyl diphosphate synthase</fullName>
    </alternativeName>
    <alternativeName>
        <fullName evidence="9">Geranyltranstransferase</fullName>
    </alternativeName>
</protein>
<keyword evidence="14" id="KW-1185">Reference proteome</keyword>
<keyword evidence="5 12" id="KW-0808">Transferase</keyword>
<evidence type="ECO:0000313" key="14">
    <source>
        <dbReference type="Proteomes" id="UP000306912"/>
    </source>
</evidence>
<keyword evidence="7" id="KW-0460">Magnesium</keyword>
<dbReference type="Gene3D" id="1.10.600.10">
    <property type="entry name" value="Farnesyl Diphosphate Synthase"/>
    <property type="match status" value="1"/>
</dbReference>
<evidence type="ECO:0000256" key="2">
    <source>
        <dbReference type="ARBA" id="ARBA00006706"/>
    </source>
</evidence>
<evidence type="ECO:0000256" key="11">
    <source>
        <dbReference type="ARBA" id="ARBA00049399"/>
    </source>
</evidence>
<evidence type="ECO:0000256" key="9">
    <source>
        <dbReference type="ARBA" id="ARBA00032380"/>
    </source>
</evidence>
<evidence type="ECO:0000256" key="7">
    <source>
        <dbReference type="ARBA" id="ARBA00022842"/>
    </source>
</evidence>
<keyword evidence="8" id="KW-0414">Isoprene biosynthesis</keyword>
<dbReference type="OrthoDB" id="9805316at2"/>
<proteinExistence type="inferred from homology"/>
<evidence type="ECO:0000313" key="13">
    <source>
        <dbReference type="EMBL" id="TLG74217.1"/>
    </source>
</evidence>
<dbReference type="RefSeq" id="WP_138190769.1">
    <property type="nucleotide sequence ID" value="NZ_VBWP01000004.1"/>
</dbReference>
<evidence type="ECO:0000256" key="1">
    <source>
        <dbReference type="ARBA" id="ARBA00001946"/>
    </source>
</evidence>
<dbReference type="GO" id="GO:0016114">
    <property type="term" value="P:terpenoid biosynthetic process"/>
    <property type="evidence" value="ECO:0007669"/>
    <property type="project" value="UniProtKB-ARBA"/>
</dbReference>
<dbReference type="NCBIfam" id="NF045485">
    <property type="entry name" value="FPPsyn"/>
    <property type="match status" value="1"/>
</dbReference>
<evidence type="ECO:0000256" key="5">
    <source>
        <dbReference type="ARBA" id="ARBA00022679"/>
    </source>
</evidence>
<dbReference type="PANTHER" id="PTHR43281">
    <property type="entry name" value="FARNESYL DIPHOSPHATE SYNTHASE"/>
    <property type="match status" value="1"/>
</dbReference>
<dbReference type="AlphaFoldDB" id="A0A5R8QEJ8"/>
<dbReference type="SUPFAM" id="SSF48576">
    <property type="entry name" value="Terpenoid synthases"/>
    <property type="match status" value="1"/>
</dbReference>
<dbReference type="EC" id="2.5.1.10" evidence="3"/>
<evidence type="ECO:0000256" key="10">
    <source>
        <dbReference type="ARBA" id="ARBA00032873"/>
    </source>
</evidence>
<name>A0A5R8QEJ8_9FIRM</name>
<dbReference type="Pfam" id="PF00348">
    <property type="entry name" value="polyprenyl_synt"/>
    <property type="match status" value="1"/>
</dbReference>
<dbReference type="SFLD" id="SFLDS00005">
    <property type="entry name" value="Isoprenoid_Synthase_Type_I"/>
    <property type="match status" value="1"/>
</dbReference>